<dbReference type="PATRIC" id="fig|411475.3.peg.2091"/>
<evidence type="ECO:0000313" key="2">
    <source>
        <dbReference type="EMBL" id="EHM46138.1"/>
    </source>
</evidence>
<dbReference type="GeneID" id="63973284"/>
<dbReference type="AlphaFoldDB" id="G9YSE2"/>
<comment type="caution">
    <text evidence="2">The sequence shown here is derived from an EMBL/GenBank/DDBJ whole genome shotgun (WGS) entry which is preliminary data.</text>
</comment>
<dbReference type="Gene3D" id="2.30.29.50">
    <property type="entry name" value="Bacterial Pleckstrin homology domain"/>
    <property type="match status" value="1"/>
</dbReference>
<evidence type="ECO:0000259" key="1">
    <source>
        <dbReference type="Pfam" id="PF08000"/>
    </source>
</evidence>
<dbReference type="HOGENOM" id="CLU_137895_0_0_9"/>
<dbReference type="InterPro" id="IPR012544">
    <property type="entry name" value="PHb"/>
</dbReference>
<dbReference type="Proteomes" id="UP000004459">
    <property type="component" value="Unassembled WGS sequence"/>
</dbReference>
<name>G9YSE2_FLAPL</name>
<sequence>MGLIGKLGGSLTQGVLGNMSEVSVDELTKEYGAYLMDGESIQLGFRLVRDVVLFTDKRIVDFDKQGATGQKMRVDSINLSSIIHVSAETSGFGLDDSEINISYISSPYYKANGGVSIGEKKFEFPKKYNIQPLYKQLQEIAYENHENLNK</sequence>
<gene>
    <name evidence="2" type="ORF">HMPREF0372_02419</name>
</gene>
<reference evidence="2 3" key="1">
    <citation type="submission" date="2011-08" db="EMBL/GenBank/DDBJ databases">
        <authorList>
            <person name="Weinstock G."/>
            <person name="Sodergren E."/>
            <person name="Clifton S."/>
            <person name="Fulton L."/>
            <person name="Fulton B."/>
            <person name="Courtney L."/>
            <person name="Fronick C."/>
            <person name="Harrison M."/>
            <person name="Strong C."/>
            <person name="Farmer C."/>
            <person name="Delahaunty K."/>
            <person name="Markovic C."/>
            <person name="Hall O."/>
            <person name="Minx P."/>
            <person name="Tomlinson C."/>
            <person name="Mitreva M."/>
            <person name="Hou S."/>
            <person name="Chen J."/>
            <person name="Wollam A."/>
            <person name="Pepin K.H."/>
            <person name="Johnson M."/>
            <person name="Bhonagiri V."/>
            <person name="Zhang X."/>
            <person name="Suruliraj S."/>
            <person name="Warren W."/>
            <person name="Chinwalla A."/>
            <person name="Mardis E.R."/>
            <person name="Wilson R.K."/>
        </authorList>
    </citation>
    <scope>NUCLEOTIDE SEQUENCE [LARGE SCALE GENOMIC DNA]</scope>
    <source>
        <strain evidence="2 3">ATCC 29863</strain>
    </source>
</reference>
<dbReference type="SUPFAM" id="SSF50729">
    <property type="entry name" value="PH domain-like"/>
    <property type="match status" value="1"/>
</dbReference>
<protein>
    <recommendedName>
        <fullName evidence="1">Bacterial Pleckstrin homology domain-containing protein</fullName>
    </recommendedName>
</protein>
<evidence type="ECO:0000313" key="3">
    <source>
        <dbReference type="Proteomes" id="UP000004459"/>
    </source>
</evidence>
<proteinExistence type="predicted"/>
<dbReference type="InterPro" id="IPR037063">
    <property type="entry name" value="PHb_sf"/>
</dbReference>
<accession>G9YSE2</accession>
<organism evidence="2 3">
    <name type="scientific">Flavonifractor plautii ATCC 29863</name>
    <dbReference type="NCBI Taxonomy" id="411475"/>
    <lineage>
        <taxon>Bacteria</taxon>
        <taxon>Bacillati</taxon>
        <taxon>Bacillota</taxon>
        <taxon>Clostridia</taxon>
        <taxon>Eubacteriales</taxon>
        <taxon>Oscillospiraceae</taxon>
        <taxon>Flavonifractor</taxon>
    </lineage>
</organism>
<dbReference type="EMBL" id="AGCK01000208">
    <property type="protein sequence ID" value="EHM46138.1"/>
    <property type="molecule type" value="Genomic_DNA"/>
</dbReference>
<dbReference type="Pfam" id="PF08000">
    <property type="entry name" value="bPH_1"/>
    <property type="match status" value="1"/>
</dbReference>
<dbReference type="RefSeq" id="WP_007491982.1">
    <property type="nucleotide sequence ID" value="NZ_JH417791.1"/>
</dbReference>
<feature type="domain" description="Bacterial Pleckstrin homology" evidence="1">
    <location>
        <begin position="11"/>
        <end position="140"/>
    </location>
</feature>